<feature type="compositionally biased region" description="Low complexity" evidence="1">
    <location>
        <begin position="296"/>
        <end position="306"/>
    </location>
</feature>
<protein>
    <submittedName>
        <fullName evidence="2">Uncharacterized protein</fullName>
    </submittedName>
</protein>
<dbReference type="Proteomes" id="UP001529510">
    <property type="component" value="Unassembled WGS sequence"/>
</dbReference>
<organism evidence="2 3">
    <name type="scientific">Cirrhinus mrigala</name>
    <name type="common">Mrigala</name>
    <dbReference type="NCBI Taxonomy" id="683832"/>
    <lineage>
        <taxon>Eukaryota</taxon>
        <taxon>Metazoa</taxon>
        <taxon>Chordata</taxon>
        <taxon>Craniata</taxon>
        <taxon>Vertebrata</taxon>
        <taxon>Euteleostomi</taxon>
        <taxon>Actinopterygii</taxon>
        <taxon>Neopterygii</taxon>
        <taxon>Teleostei</taxon>
        <taxon>Ostariophysi</taxon>
        <taxon>Cypriniformes</taxon>
        <taxon>Cyprinidae</taxon>
        <taxon>Labeoninae</taxon>
        <taxon>Labeonini</taxon>
        <taxon>Cirrhinus</taxon>
    </lineage>
</organism>
<feature type="region of interest" description="Disordered" evidence="1">
    <location>
        <begin position="621"/>
        <end position="644"/>
    </location>
</feature>
<sequence length="644" mass="69314">GENGLKIQTKPTLPEKPKTIPPSTKVSNPFLSSITAAVQKGSIHAPRVVFKDDKNLSRQLSPPWGLKTKENEPNNNDELLDNQQKETNAVRQNLKTKNLPLVLPVPPKTKPQEFDSSPHTPASASPVKVMTPKKFVFTPQKTNKDEYEKTDPVREVGTPKKSMKDRNLPLVLPVAPKKAESPEPEPTPLTPVSVPPAKVSKSFVFTPQKTSQDENLPLVLPVAPIKADTPGPGPSPYTPQSSTPKNFVFTTQKTNRDGNEEADTVERPTPASRTPAPSYSAPAGPSVTANPPTQSAPVVPKAVVPPQTGTQPAPSIPALGISTSDPKIPEPAIPRSIIPSQDVPKSKPETSILTDSEPLKPNIHMLSLSEVFPPPKESPPPEFIYIPPPVFDEDFPDGDFPDQAIPTPATNTFMAPVPKSPVVSRSPALSTPPSVSPEPLVNPLYTPNPVSSPPPDVHTHAAPVDMVLENAKSLTEKAAINPERPKEDQSSTKPLSALSLLARAEEMASVKRSPNDSRIFNLLERAKRKSAVNPLSTTLENVSIPENTGLVETATPEIPLPETLTPLPETATTEVTQPDLAPPEKALPQLATTLETLPKEVQSEPEVSDILNLPPVDYVDHARLAPKSHPPETHPPEVNGFDHS</sequence>
<feature type="compositionally biased region" description="Low complexity" evidence="1">
    <location>
        <begin position="416"/>
        <end position="427"/>
    </location>
</feature>
<reference evidence="2 3" key="1">
    <citation type="submission" date="2024-05" db="EMBL/GenBank/DDBJ databases">
        <title>Genome sequencing and assembly of Indian major carp, Cirrhinus mrigala (Hamilton, 1822).</title>
        <authorList>
            <person name="Mohindra V."/>
            <person name="Chowdhury L.M."/>
            <person name="Lal K."/>
            <person name="Jena J.K."/>
        </authorList>
    </citation>
    <scope>NUCLEOTIDE SEQUENCE [LARGE SCALE GENOMIC DNA]</scope>
    <source>
        <strain evidence="2">CM1030</strain>
        <tissue evidence="2">Blood</tissue>
    </source>
</reference>
<feature type="compositionally biased region" description="Basic and acidic residues" evidence="1">
    <location>
        <begin position="142"/>
        <end position="167"/>
    </location>
</feature>
<feature type="non-terminal residue" evidence="2">
    <location>
        <position position="1"/>
    </location>
</feature>
<feature type="compositionally biased region" description="Polar residues" evidence="1">
    <location>
        <begin position="114"/>
        <end position="123"/>
    </location>
</feature>
<feature type="compositionally biased region" description="Low complexity" evidence="1">
    <location>
        <begin position="93"/>
        <end position="102"/>
    </location>
</feature>
<feature type="region of interest" description="Disordered" evidence="1">
    <location>
        <begin position="1"/>
        <end position="27"/>
    </location>
</feature>
<dbReference type="AlphaFoldDB" id="A0ABD0NQC4"/>
<dbReference type="EMBL" id="JAMKFB020000020">
    <property type="protein sequence ID" value="KAL0164138.1"/>
    <property type="molecule type" value="Genomic_DNA"/>
</dbReference>
<feature type="region of interest" description="Disordered" evidence="1">
    <location>
        <begin position="553"/>
        <end position="583"/>
    </location>
</feature>
<feature type="compositionally biased region" description="Low complexity" evidence="1">
    <location>
        <begin position="553"/>
        <end position="574"/>
    </location>
</feature>
<feature type="compositionally biased region" description="Polar residues" evidence="1">
    <location>
        <begin position="238"/>
        <end position="253"/>
    </location>
</feature>
<feature type="non-terminal residue" evidence="2">
    <location>
        <position position="644"/>
    </location>
</feature>
<feature type="compositionally biased region" description="Low complexity" evidence="1">
    <location>
        <begin position="275"/>
        <end position="286"/>
    </location>
</feature>
<evidence type="ECO:0000313" key="3">
    <source>
        <dbReference type="Proteomes" id="UP001529510"/>
    </source>
</evidence>
<evidence type="ECO:0000313" key="2">
    <source>
        <dbReference type="EMBL" id="KAL0164138.1"/>
    </source>
</evidence>
<feature type="region of interest" description="Disordered" evidence="1">
    <location>
        <begin position="222"/>
        <end position="358"/>
    </location>
</feature>
<feature type="region of interest" description="Disordered" evidence="1">
    <location>
        <begin position="42"/>
        <end position="195"/>
    </location>
</feature>
<accession>A0ABD0NQC4</accession>
<feature type="compositionally biased region" description="Pro residues" evidence="1">
    <location>
        <begin position="372"/>
        <end position="390"/>
    </location>
</feature>
<feature type="compositionally biased region" description="Acidic residues" evidence="1">
    <location>
        <begin position="391"/>
        <end position="400"/>
    </location>
</feature>
<comment type="caution">
    <text evidence="2">The sequence shown here is derived from an EMBL/GenBank/DDBJ whole genome shotgun (WGS) entry which is preliminary data.</text>
</comment>
<gene>
    <name evidence="2" type="ORF">M9458_039891</name>
</gene>
<feature type="region of interest" description="Disordered" evidence="1">
    <location>
        <begin position="370"/>
        <end position="494"/>
    </location>
</feature>
<proteinExistence type="predicted"/>
<evidence type="ECO:0000256" key="1">
    <source>
        <dbReference type="SAM" id="MobiDB-lite"/>
    </source>
</evidence>
<name>A0ABD0NQC4_CIRMR</name>
<keyword evidence="3" id="KW-1185">Reference proteome</keyword>